<feature type="compositionally biased region" description="Basic and acidic residues" evidence="1">
    <location>
        <begin position="20"/>
        <end position="33"/>
    </location>
</feature>
<dbReference type="Proteomes" id="UP000000844">
    <property type="component" value="Chromosome"/>
</dbReference>
<dbReference type="Pfam" id="PF12770">
    <property type="entry name" value="CHAT"/>
    <property type="match status" value="1"/>
</dbReference>
<accession>D3PWN0</accession>
<gene>
    <name evidence="3" type="ordered locus">Snas_3592</name>
</gene>
<feature type="domain" description="CHAT" evidence="2">
    <location>
        <begin position="241"/>
        <end position="378"/>
    </location>
</feature>
<dbReference type="eggNOG" id="COG4995">
    <property type="taxonomic scope" value="Bacteria"/>
</dbReference>
<dbReference type="AlphaFoldDB" id="D3PWN0"/>
<name>D3PWN0_STANL</name>
<dbReference type="STRING" id="446470.Snas_3592"/>
<dbReference type="KEGG" id="sna:Snas_3592"/>
<dbReference type="InterPro" id="IPR024983">
    <property type="entry name" value="CHAT_dom"/>
</dbReference>
<evidence type="ECO:0000313" key="3">
    <source>
        <dbReference type="EMBL" id="ADD43252.1"/>
    </source>
</evidence>
<dbReference type="RefSeq" id="WP_013018823.1">
    <property type="nucleotide sequence ID" value="NC_013947.1"/>
</dbReference>
<dbReference type="EMBL" id="CP001778">
    <property type="protein sequence ID" value="ADD43252.1"/>
    <property type="molecule type" value="Genomic_DNA"/>
</dbReference>
<reference evidence="3 4" key="1">
    <citation type="journal article" date="2009" name="Stand. Genomic Sci.">
        <title>Complete genome sequence of Stackebrandtia nassauensis type strain (LLR-40K-21).</title>
        <authorList>
            <person name="Munk C."/>
            <person name="Lapidus A."/>
            <person name="Copeland A."/>
            <person name="Jando M."/>
            <person name="Mayilraj S."/>
            <person name="Glavina Del Rio T."/>
            <person name="Nolan M."/>
            <person name="Chen F."/>
            <person name="Lucas S."/>
            <person name="Tice H."/>
            <person name="Cheng J.F."/>
            <person name="Han C."/>
            <person name="Detter J.C."/>
            <person name="Bruce D."/>
            <person name="Goodwin L."/>
            <person name="Chain P."/>
            <person name="Pitluck S."/>
            <person name="Goker M."/>
            <person name="Ovchinikova G."/>
            <person name="Pati A."/>
            <person name="Ivanova N."/>
            <person name="Mavromatis K."/>
            <person name="Chen A."/>
            <person name="Palaniappan K."/>
            <person name="Land M."/>
            <person name="Hauser L."/>
            <person name="Chang Y.J."/>
            <person name="Jeffries C.D."/>
            <person name="Bristow J."/>
            <person name="Eisen J.A."/>
            <person name="Markowitz V."/>
            <person name="Hugenholtz P."/>
            <person name="Kyrpides N.C."/>
            <person name="Klenk H.P."/>
        </authorList>
    </citation>
    <scope>NUCLEOTIDE SEQUENCE [LARGE SCALE GENOMIC DNA]</scope>
    <source>
        <strain evidence="4">DSM 44728 / CIP 108903 / NRRL B-16338 / NBRC 102104 / LLR-40K-21</strain>
    </source>
</reference>
<dbReference type="OrthoDB" id="4276364at2"/>
<evidence type="ECO:0000259" key="2">
    <source>
        <dbReference type="Pfam" id="PF12770"/>
    </source>
</evidence>
<protein>
    <recommendedName>
        <fullName evidence="2">CHAT domain-containing protein</fullName>
    </recommendedName>
</protein>
<feature type="region of interest" description="Disordered" evidence="1">
    <location>
        <begin position="1"/>
        <end position="33"/>
    </location>
</feature>
<keyword evidence="4" id="KW-1185">Reference proteome</keyword>
<evidence type="ECO:0000313" key="4">
    <source>
        <dbReference type="Proteomes" id="UP000000844"/>
    </source>
</evidence>
<organism evidence="3 4">
    <name type="scientific">Stackebrandtia nassauensis (strain DSM 44728 / CIP 108903 / NRRL B-16338 / NBRC 102104 / LLR-40K-21)</name>
    <dbReference type="NCBI Taxonomy" id="446470"/>
    <lineage>
        <taxon>Bacteria</taxon>
        <taxon>Bacillati</taxon>
        <taxon>Actinomycetota</taxon>
        <taxon>Actinomycetes</taxon>
        <taxon>Glycomycetales</taxon>
        <taxon>Glycomycetaceae</taxon>
        <taxon>Stackebrandtia</taxon>
    </lineage>
</organism>
<proteinExistence type="predicted"/>
<evidence type="ECO:0000256" key="1">
    <source>
        <dbReference type="SAM" id="MobiDB-lite"/>
    </source>
</evidence>
<sequence length="419" mass="45965">MAERRFPVMSRLLSARRARREPPPDQAHSAEARVPDTGAQAFEPMGAINVDPTASSPAGTVKLRVVRPFGKDEHVEITAKSPGVPKLACIDGAAVREPSTDLSDVIKVGGLAPSEVLARIRNWSLANGAAVTGWLSRARRHCGEEPRLLIHDETDANIPWELLWLPDDPDRRQGAYVGCSFVTARWTPLQVTRREQRNHPYSTLRCRGEVLAYVGEDMAEADLSMIDGYGARTVASARLLFKELADPGRPLSLVYIGAHGRFSTRSFEFTVAEVALGRIFAETFPRIDDAAPLVFLNACHSGRVIIDESDTSLPSSFAEVFLRSGAAGFIGTTGAVREREARQVAKGILNALARQPGKPVATALRDFRRQVVAEHSRQTWSADRGDEESRALPLLYTFMYVYYGSLWTTVELSGRGVGE</sequence>
<dbReference type="HOGENOM" id="CLU_655380_0_0_11"/>